<evidence type="ECO:0000313" key="3">
    <source>
        <dbReference type="Proteomes" id="UP000886841"/>
    </source>
</evidence>
<dbReference type="Proteomes" id="UP000886841">
    <property type="component" value="Unassembled WGS sequence"/>
</dbReference>
<dbReference type="AlphaFoldDB" id="A0A9D1EKB8"/>
<reference evidence="2" key="2">
    <citation type="journal article" date="2021" name="PeerJ">
        <title>Extensive microbial diversity within the chicken gut microbiome revealed by metagenomics and culture.</title>
        <authorList>
            <person name="Gilroy R."/>
            <person name="Ravi A."/>
            <person name="Getino M."/>
            <person name="Pursley I."/>
            <person name="Horton D.L."/>
            <person name="Alikhan N.F."/>
            <person name="Baker D."/>
            <person name="Gharbi K."/>
            <person name="Hall N."/>
            <person name="Watson M."/>
            <person name="Adriaenssens E.M."/>
            <person name="Foster-Nyarko E."/>
            <person name="Jarju S."/>
            <person name="Secka A."/>
            <person name="Antonio M."/>
            <person name="Oren A."/>
            <person name="Chaudhuri R.R."/>
            <person name="La Ragione R."/>
            <person name="Hildebrand F."/>
            <person name="Pallen M.J."/>
        </authorList>
    </citation>
    <scope>NUCLEOTIDE SEQUENCE</scope>
    <source>
        <strain evidence="2">ChiSxjej1B13-7041</strain>
    </source>
</reference>
<accession>A0A9D1EKB8</accession>
<evidence type="ECO:0000313" key="2">
    <source>
        <dbReference type="EMBL" id="HIR93542.1"/>
    </source>
</evidence>
<organism evidence="2 3">
    <name type="scientific">Candidatus Egerieimonas intestinavium</name>
    <dbReference type="NCBI Taxonomy" id="2840777"/>
    <lineage>
        <taxon>Bacteria</taxon>
        <taxon>Bacillati</taxon>
        <taxon>Bacillota</taxon>
        <taxon>Clostridia</taxon>
        <taxon>Lachnospirales</taxon>
        <taxon>Lachnospiraceae</taxon>
        <taxon>Lachnospiraceae incertae sedis</taxon>
        <taxon>Candidatus Egerieimonas</taxon>
    </lineage>
</organism>
<dbReference type="Pfam" id="PF00882">
    <property type="entry name" value="Zn_dep_PLPC"/>
    <property type="match status" value="1"/>
</dbReference>
<dbReference type="EMBL" id="DVHU01000081">
    <property type="protein sequence ID" value="HIR93542.1"/>
    <property type="molecule type" value="Genomic_DNA"/>
</dbReference>
<protein>
    <submittedName>
        <fullName evidence="2">Zinc dependent phospholipase C family protein</fullName>
    </submittedName>
</protein>
<dbReference type="InterPro" id="IPR029002">
    <property type="entry name" value="PLPC/GPLD1"/>
</dbReference>
<name>A0A9D1EKB8_9FIRM</name>
<feature type="domain" description="Phospholipase C/D" evidence="1">
    <location>
        <begin position="14"/>
        <end position="132"/>
    </location>
</feature>
<comment type="caution">
    <text evidence="2">The sequence shown here is derived from an EMBL/GenBank/DDBJ whole genome shotgun (WGS) entry which is preliminary data.</text>
</comment>
<sequence>MPASYAHTCYGKMVYRELPGEIRRCIRLHPQAYLVGLHGPDLFFFYKPYLKNKIAAIGHRAHQEEAFSFFCQGRGLAAGDGVLKAYLMGFLCHFALDSVCHPYVSRYEELHGVRHSDIETELDRALMQERGKNPLLVDPVAHLRPSRRLSRKIAQLFPGTTPEIIQDCMRGFQRYSRLLICRSPRKEALLRWLFGLGGKKFFVGGMIMGRKVCPGCQESTEVLMNMVREAVPLGRELVTDFYERCRDGKPLDPRLKRNYK</sequence>
<gene>
    <name evidence="2" type="ORF">IAB98_09020</name>
</gene>
<reference evidence="2" key="1">
    <citation type="submission" date="2020-10" db="EMBL/GenBank/DDBJ databases">
        <authorList>
            <person name="Gilroy R."/>
        </authorList>
    </citation>
    <scope>NUCLEOTIDE SEQUENCE</scope>
    <source>
        <strain evidence="2">ChiSxjej1B13-7041</strain>
    </source>
</reference>
<proteinExistence type="predicted"/>
<evidence type="ECO:0000259" key="1">
    <source>
        <dbReference type="Pfam" id="PF00882"/>
    </source>
</evidence>